<dbReference type="InterPro" id="IPR029071">
    <property type="entry name" value="Ubiquitin-like_domsf"/>
</dbReference>
<dbReference type="SUPFAM" id="SSF54236">
    <property type="entry name" value="Ubiquitin-like"/>
    <property type="match status" value="1"/>
</dbReference>
<evidence type="ECO:0000313" key="10">
    <source>
        <dbReference type="Proteomes" id="UP000825935"/>
    </source>
</evidence>
<keyword evidence="4" id="KW-0547">Nucleotide-binding</keyword>
<feature type="region of interest" description="Disordered" evidence="7">
    <location>
        <begin position="321"/>
        <end position="340"/>
    </location>
</feature>
<name>A0A8T2VNN4_CERRI</name>
<keyword evidence="10" id="KW-1185">Reference proteome</keyword>
<comment type="similarity">
    <text evidence="1">Belongs to the PI3/PI4-kinase family. Type II PI4K subfamily.</text>
</comment>
<dbReference type="InterPro" id="IPR044571">
    <property type="entry name" value="P4KG1-8"/>
</dbReference>
<feature type="compositionally biased region" description="Polar residues" evidence="7">
    <location>
        <begin position="208"/>
        <end position="222"/>
    </location>
</feature>
<dbReference type="OrthoDB" id="5839at2759"/>
<evidence type="ECO:0000256" key="3">
    <source>
        <dbReference type="ARBA" id="ARBA00022679"/>
    </source>
</evidence>
<accession>A0A8T2VNN4</accession>
<organism evidence="9 10">
    <name type="scientific">Ceratopteris richardii</name>
    <name type="common">Triangle waterfern</name>
    <dbReference type="NCBI Taxonomy" id="49495"/>
    <lineage>
        <taxon>Eukaryota</taxon>
        <taxon>Viridiplantae</taxon>
        <taxon>Streptophyta</taxon>
        <taxon>Embryophyta</taxon>
        <taxon>Tracheophyta</taxon>
        <taxon>Polypodiopsida</taxon>
        <taxon>Polypodiidae</taxon>
        <taxon>Polypodiales</taxon>
        <taxon>Pteridineae</taxon>
        <taxon>Pteridaceae</taxon>
        <taxon>Parkerioideae</taxon>
        <taxon>Ceratopteris</taxon>
    </lineage>
</organism>
<proteinExistence type="inferred from homology"/>
<dbReference type="Proteomes" id="UP000825935">
    <property type="component" value="Chromosome 1"/>
</dbReference>
<feature type="domain" description="PI3K/PI4K catalytic" evidence="8">
    <location>
        <begin position="283"/>
        <end position="591"/>
    </location>
</feature>
<keyword evidence="5" id="KW-0418">Kinase</keyword>
<evidence type="ECO:0000256" key="1">
    <source>
        <dbReference type="ARBA" id="ARBA00008941"/>
    </source>
</evidence>
<dbReference type="Pfam" id="PF00454">
    <property type="entry name" value="PI3_PI4_kinase"/>
    <property type="match status" value="1"/>
</dbReference>
<comment type="caution">
    <text evidence="9">The sequence shown here is derived from an EMBL/GenBank/DDBJ whole genome shotgun (WGS) entry which is preliminary data.</text>
</comment>
<dbReference type="OMA" id="WEMSLEC"/>
<evidence type="ECO:0000259" key="8">
    <source>
        <dbReference type="PROSITE" id="PS50290"/>
    </source>
</evidence>
<evidence type="ECO:0000256" key="5">
    <source>
        <dbReference type="ARBA" id="ARBA00022777"/>
    </source>
</evidence>
<dbReference type="PANTHER" id="PTHR45800">
    <property type="entry name" value="PHOSPHATIDYLINOSITOL 4-KINASE GAMMA"/>
    <property type="match status" value="1"/>
</dbReference>
<dbReference type="InterPro" id="IPR000403">
    <property type="entry name" value="PI3/4_kinase_cat_dom"/>
</dbReference>
<dbReference type="EMBL" id="CM035406">
    <property type="protein sequence ID" value="KAH7447754.1"/>
    <property type="molecule type" value="Genomic_DNA"/>
</dbReference>
<keyword evidence="3" id="KW-0808">Transferase</keyword>
<evidence type="ECO:0000256" key="2">
    <source>
        <dbReference type="ARBA" id="ARBA00012169"/>
    </source>
</evidence>
<evidence type="ECO:0000256" key="4">
    <source>
        <dbReference type="ARBA" id="ARBA00022741"/>
    </source>
</evidence>
<gene>
    <name evidence="9" type="ORF">KP509_01G119700</name>
</gene>
<feature type="region of interest" description="Disordered" evidence="7">
    <location>
        <begin position="208"/>
        <end position="237"/>
    </location>
</feature>
<dbReference type="GO" id="GO:0004430">
    <property type="term" value="F:1-phosphatidylinositol 4-kinase activity"/>
    <property type="evidence" value="ECO:0007669"/>
    <property type="project" value="UniProtKB-EC"/>
</dbReference>
<protein>
    <recommendedName>
        <fullName evidence="2">1-phosphatidylinositol 4-kinase</fullName>
        <ecNumber evidence="2">2.7.1.67</ecNumber>
    </recommendedName>
</protein>
<sequence length="600" mass="66677">MGASTLVATPLHIDDLATSGFCRRSAEFLVPVEKAIQVYLSTMGGDCLVPFQVCKSDTISCIELRIQENKGFFVDPQRSVYPRKGLSRNECSLQDYDLHLVLLIPNIVSLILRTIDGRSFVYKVWQAEDAVRPCKLMNQRGSKLPLDIPIATLRGEEIGVAGIVEEFSLRGESKFILQIRKPSLRCRFVNKELELIVSTTERVYSSTRAKTTSSSVTAQSEGSVDLKGRFQSPSKPDVEEQYLRNDLQPSPKLLLSPKYFINFELPGHLKDIVNSVRLGLNAGQVPKLTPEGSGGVYFMKDEYGSKNVAVFKPMDEEPMAVNNPRGFSKPNYGEGLRRGTRSGEGAIREVAAYVLDHPAKSTNRTKEGLAKKEATGFSGVPPTTIVRIYHEAFHYGSDTHKLRKVKSGSLQQFVDAFSSCEDMGAFMFPVDEVHKISVLDMRLANTDRNGGNILVQRGNDGRIKLVPIDHGYCLPDKFEDCSFEWLYWPQAQRPFSPSTVEYIMSLDAEQDIALLQKCGWSIRPQLARVLRISTLLLKKGAAAGLTPFEIGSIMTRGASLDMKSAIELILDRVEAMNLEEGAFLISVGKLLDEHIASLKK</sequence>
<keyword evidence="6" id="KW-0067">ATP-binding</keyword>
<dbReference type="AlphaFoldDB" id="A0A8T2VNN4"/>
<dbReference type="PANTHER" id="PTHR45800:SF4">
    <property type="entry name" value="PHOSPHATIDYLINOSITOL 4-KINASE GAMMA 3"/>
    <property type="match status" value="1"/>
</dbReference>
<evidence type="ECO:0000313" key="9">
    <source>
        <dbReference type="EMBL" id="KAH7447754.1"/>
    </source>
</evidence>
<dbReference type="PROSITE" id="PS50290">
    <property type="entry name" value="PI3_4_KINASE_3"/>
    <property type="match status" value="1"/>
</dbReference>
<dbReference type="EC" id="2.7.1.67" evidence="2"/>
<reference evidence="9" key="1">
    <citation type="submission" date="2021-08" db="EMBL/GenBank/DDBJ databases">
        <title>WGS assembly of Ceratopteris richardii.</title>
        <authorList>
            <person name="Marchant D.B."/>
            <person name="Chen G."/>
            <person name="Jenkins J."/>
            <person name="Shu S."/>
            <person name="Leebens-Mack J."/>
            <person name="Grimwood J."/>
            <person name="Schmutz J."/>
            <person name="Soltis P."/>
            <person name="Soltis D."/>
            <person name="Chen Z.-H."/>
        </authorList>
    </citation>
    <scope>NUCLEOTIDE SEQUENCE</scope>
    <source>
        <strain evidence="9">Whitten #5841</strain>
        <tissue evidence="9">Leaf</tissue>
    </source>
</reference>
<evidence type="ECO:0000256" key="7">
    <source>
        <dbReference type="SAM" id="MobiDB-lite"/>
    </source>
</evidence>
<evidence type="ECO:0000256" key="6">
    <source>
        <dbReference type="ARBA" id="ARBA00022840"/>
    </source>
</evidence>
<dbReference type="GO" id="GO:0005524">
    <property type="term" value="F:ATP binding"/>
    <property type="evidence" value="ECO:0007669"/>
    <property type="project" value="UniProtKB-KW"/>
</dbReference>